<keyword evidence="11" id="KW-1185">Reference proteome</keyword>
<feature type="signal peptide" evidence="8">
    <location>
        <begin position="1"/>
        <end position="19"/>
    </location>
</feature>
<evidence type="ECO:0000256" key="5">
    <source>
        <dbReference type="ARBA" id="ARBA00022833"/>
    </source>
</evidence>
<protein>
    <submittedName>
        <fullName evidence="10">Putative carboxypeptidase a</fullName>
    </submittedName>
</protein>
<dbReference type="GO" id="GO:0006508">
    <property type="term" value="P:proteolysis"/>
    <property type="evidence" value="ECO:0007669"/>
    <property type="project" value="UniProtKB-KW"/>
</dbReference>
<keyword evidence="6" id="KW-0482">Metalloprotease</keyword>
<comment type="similarity">
    <text evidence="2 7">Belongs to the peptidase M14 family.</text>
</comment>
<dbReference type="Gene3D" id="3.40.630.10">
    <property type="entry name" value="Zn peptidases"/>
    <property type="match status" value="1"/>
</dbReference>
<keyword evidence="4" id="KW-0378">Hydrolase</keyword>
<evidence type="ECO:0000313" key="11">
    <source>
        <dbReference type="Proteomes" id="UP000034680"/>
    </source>
</evidence>
<accession>A0A0G2HWK5</accession>
<dbReference type="Proteomes" id="UP000034680">
    <property type="component" value="Unassembled WGS sequence"/>
</dbReference>
<dbReference type="SMART" id="SM00631">
    <property type="entry name" value="Zn_pept"/>
    <property type="match status" value="1"/>
</dbReference>
<gene>
    <name evidence="10" type="ORF">UCDDA912_g07674</name>
</gene>
<dbReference type="GO" id="GO:0008270">
    <property type="term" value="F:zinc ion binding"/>
    <property type="evidence" value="ECO:0007669"/>
    <property type="project" value="InterPro"/>
</dbReference>
<dbReference type="InterPro" id="IPR000834">
    <property type="entry name" value="Peptidase_M14"/>
</dbReference>
<reference evidence="10 11" key="1">
    <citation type="submission" date="2015-05" db="EMBL/GenBank/DDBJ databases">
        <title>Distinctive expansion of gene families associated with plant cell wall degradation and secondary metabolism in the genomes of grapevine trunk pathogens.</title>
        <authorList>
            <person name="Lawrence D.P."/>
            <person name="Travadon R."/>
            <person name="Rolshausen P.E."/>
            <person name="Baumgartner K."/>
        </authorList>
    </citation>
    <scope>NUCLEOTIDE SEQUENCE [LARGE SCALE GENOMIC DNA]</scope>
    <source>
        <strain evidence="10">DA912</strain>
    </source>
</reference>
<dbReference type="PANTHER" id="PTHR11705">
    <property type="entry name" value="PROTEASE FAMILY M14 CARBOXYPEPTIDASE A,B"/>
    <property type="match status" value="1"/>
</dbReference>
<feature type="active site" description="Proton donor/acceptor" evidence="7">
    <location>
        <position position="399"/>
    </location>
</feature>
<keyword evidence="10" id="KW-0121">Carboxypeptidase</keyword>
<dbReference type="Pfam" id="PF00246">
    <property type="entry name" value="Peptidase_M14"/>
    <property type="match status" value="1"/>
</dbReference>
<evidence type="ECO:0000256" key="1">
    <source>
        <dbReference type="ARBA" id="ARBA00001947"/>
    </source>
</evidence>
<dbReference type="EMBL" id="LCUC01000324">
    <property type="protein sequence ID" value="KKY32355.1"/>
    <property type="molecule type" value="Genomic_DNA"/>
</dbReference>
<dbReference type="SUPFAM" id="SSF53187">
    <property type="entry name" value="Zn-dependent exopeptidases"/>
    <property type="match status" value="1"/>
</dbReference>
<evidence type="ECO:0000256" key="6">
    <source>
        <dbReference type="ARBA" id="ARBA00023049"/>
    </source>
</evidence>
<dbReference type="OrthoDB" id="3626597at2759"/>
<evidence type="ECO:0000313" key="10">
    <source>
        <dbReference type="EMBL" id="KKY32355.1"/>
    </source>
</evidence>
<comment type="caution">
    <text evidence="10">The sequence shown here is derived from an EMBL/GenBank/DDBJ whole genome shotgun (WGS) entry which is preliminary data.</text>
</comment>
<dbReference type="AlphaFoldDB" id="A0A0G2HWK5"/>
<evidence type="ECO:0000259" key="9">
    <source>
        <dbReference type="PROSITE" id="PS52035"/>
    </source>
</evidence>
<evidence type="ECO:0000256" key="3">
    <source>
        <dbReference type="ARBA" id="ARBA00022670"/>
    </source>
</evidence>
<feature type="chain" id="PRO_5002545526" evidence="8">
    <location>
        <begin position="20"/>
        <end position="445"/>
    </location>
</feature>
<sequence length="445" mass="47214">MHSPSIWAGLLGCVGLASGCLLPEEREGLPRIVSRAAALDNGTPIGTGDRFSGGSVAPQGLGTRASSTSFSTILSTAEIKSGFDGLANAYGLETFTTPYKTYGGATIFGGKVGGTGTCDKAYRVYFNGGIHARERGSSDGVLYFISDLLYANKTGAGLTYGSKSYTNAQVKTALAAGIVFVPLSNPDGVAYDQSSNSCWRKNRNPASSTGSASSIGVDLNRNFDFLWDFTKKFASNVQSSVASTSPSSETYHGTKAFSEPETQSIKWVLDTYSAVRWFVDLHSYAGDVLYSWGSDTNQNKYSYINFLNTTYDGYNTRGVLTDTPGSGRAYGEYTPSAEQTANVQAADRMASAMSTSRGRSYTSMQAAALYPTSGASDDYSYSRHFANPSLNLVHGYTVEFGFGNSAASCPFYPTVAQYNTNLREVGAGFMEFLLAATDLGLGGGC</sequence>
<dbReference type="PROSITE" id="PS52035">
    <property type="entry name" value="PEPTIDASE_M14"/>
    <property type="match status" value="1"/>
</dbReference>
<evidence type="ECO:0000256" key="8">
    <source>
        <dbReference type="SAM" id="SignalP"/>
    </source>
</evidence>
<feature type="domain" description="Peptidase M14" evidence="9">
    <location>
        <begin position="72"/>
        <end position="436"/>
    </location>
</feature>
<keyword evidence="8" id="KW-0732">Signal</keyword>
<keyword evidence="5" id="KW-0862">Zinc</keyword>
<evidence type="ECO:0000256" key="2">
    <source>
        <dbReference type="ARBA" id="ARBA00005988"/>
    </source>
</evidence>
<proteinExistence type="inferred from homology"/>
<dbReference type="STRING" id="1214573.A0A0G2HWK5"/>
<dbReference type="GO" id="GO:0004181">
    <property type="term" value="F:metallocarboxypeptidase activity"/>
    <property type="evidence" value="ECO:0007669"/>
    <property type="project" value="InterPro"/>
</dbReference>
<organism evidence="10 11">
    <name type="scientific">Diaporthe ampelina</name>
    <dbReference type="NCBI Taxonomy" id="1214573"/>
    <lineage>
        <taxon>Eukaryota</taxon>
        <taxon>Fungi</taxon>
        <taxon>Dikarya</taxon>
        <taxon>Ascomycota</taxon>
        <taxon>Pezizomycotina</taxon>
        <taxon>Sordariomycetes</taxon>
        <taxon>Sordariomycetidae</taxon>
        <taxon>Diaporthales</taxon>
        <taxon>Diaporthaceae</taxon>
        <taxon>Diaporthe</taxon>
    </lineage>
</organism>
<name>A0A0G2HWK5_9PEZI</name>
<dbReference type="PANTHER" id="PTHR11705:SF143">
    <property type="entry name" value="SLL0236 PROTEIN"/>
    <property type="match status" value="1"/>
</dbReference>
<keyword evidence="3" id="KW-0645">Protease</keyword>
<dbReference type="FunFam" id="3.40.630.10:FF:000155">
    <property type="entry name" value="Zn-dependent exopeptidase"/>
    <property type="match status" value="1"/>
</dbReference>
<comment type="cofactor">
    <cofactor evidence="1">
        <name>Zn(2+)</name>
        <dbReference type="ChEBI" id="CHEBI:29105"/>
    </cofactor>
</comment>
<evidence type="ECO:0000256" key="4">
    <source>
        <dbReference type="ARBA" id="ARBA00022801"/>
    </source>
</evidence>
<reference evidence="10 11" key="2">
    <citation type="submission" date="2015-05" db="EMBL/GenBank/DDBJ databases">
        <authorList>
            <person name="Morales-Cruz A."/>
            <person name="Amrine K.C."/>
            <person name="Cantu D."/>
        </authorList>
    </citation>
    <scope>NUCLEOTIDE SEQUENCE [LARGE SCALE GENOMIC DNA]</scope>
    <source>
        <strain evidence="10">DA912</strain>
    </source>
</reference>
<evidence type="ECO:0000256" key="7">
    <source>
        <dbReference type="PROSITE-ProRule" id="PRU01379"/>
    </source>
</evidence>